<protein>
    <submittedName>
        <fullName evidence="2">DUF2169 domain-containing protein</fullName>
    </submittedName>
</protein>
<accession>A0ABT7PKQ8</accession>
<gene>
    <name evidence="2" type="ORF">QTN89_16680</name>
</gene>
<evidence type="ECO:0000313" key="3">
    <source>
        <dbReference type="Proteomes" id="UP001239462"/>
    </source>
</evidence>
<sequence length="367" mass="40757">MTESTAEPMQTMILPSVNDAGQSLLAVITKQTFDINDGGCLERAERDAPLREADEYYGEGDPETCSVRYEADLAPFKIGTDVIVIGSAHAPDGKAIRQLEVAVDVGTQRKLIRVFGDRHCRFREGGVPEFSAPEPFVKLPIQYERAYGGVDRISEPGLEFPYPRNHVGKGFVCKNTRETIEGLALPNLEDPADLLTPERLCLESVGSWNQMPLPQGLGWFQKTWYPRCSFVGAVPGFVGPDEVMKEEQLGLVPRQQISLARQFKLPSFDVRFNSGASIGLSFAPMRGDEVLTLHHMTPDRMLIIRLPNQSPTLTLDIGDGPQPLPPVLHTVCVRVEDRQVDLVWRGAIAKEDRHWITKLENLEASAT</sequence>
<proteinExistence type="predicted"/>
<dbReference type="InterPro" id="IPR018683">
    <property type="entry name" value="DUF2169"/>
</dbReference>
<keyword evidence="3" id="KW-1185">Reference proteome</keyword>
<evidence type="ECO:0000313" key="2">
    <source>
        <dbReference type="EMBL" id="MDM4017084.1"/>
    </source>
</evidence>
<evidence type="ECO:0000259" key="1">
    <source>
        <dbReference type="Pfam" id="PF09937"/>
    </source>
</evidence>
<dbReference type="Pfam" id="PF09937">
    <property type="entry name" value="DUF2169"/>
    <property type="match status" value="1"/>
</dbReference>
<feature type="domain" description="DUF2169" evidence="1">
    <location>
        <begin position="21"/>
        <end position="345"/>
    </location>
</feature>
<organism evidence="2 3">
    <name type="scientific">Roseiconus lacunae</name>
    <dbReference type="NCBI Taxonomy" id="2605694"/>
    <lineage>
        <taxon>Bacteria</taxon>
        <taxon>Pseudomonadati</taxon>
        <taxon>Planctomycetota</taxon>
        <taxon>Planctomycetia</taxon>
        <taxon>Pirellulales</taxon>
        <taxon>Pirellulaceae</taxon>
        <taxon>Roseiconus</taxon>
    </lineage>
</organism>
<dbReference type="EMBL" id="JASZZN010000012">
    <property type="protein sequence ID" value="MDM4017084.1"/>
    <property type="molecule type" value="Genomic_DNA"/>
</dbReference>
<dbReference type="Proteomes" id="UP001239462">
    <property type="component" value="Unassembled WGS sequence"/>
</dbReference>
<dbReference type="RefSeq" id="WP_149499685.1">
    <property type="nucleotide sequence ID" value="NZ_JAJMQV010000083.1"/>
</dbReference>
<name>A0ABT7PKQ8_9BACT</name>
<comment type="caution">
    <text evidence="2">The sequence shown here is derived from an EMBL/GenBank/DDBJ whole genome shotgun (WGS) entry which is preliminary data.</text>
</comment>
<reference evidence="2 3" key="1">
    <citation type="submission" date="2023-06" db="EMBL/GenBank/DDBJ databases">
        <title>Roseiconus lacunae JC819 isolated from Gulf of Mannar region, Tamil Nadu.</title>
        <authorList>
            <person name="Pk S."/>
            <person name="Ch S."/>
            <person name="Ch V.R."/>
        </authorList>
    </citation>
    <scope>NUCLEOTIDE SEQUENCE [LARGE SCALE GENOMIC DNA]</scope>
    <source>
        <strain evidence="2 3">JC819</strain>
    </source>
</reference>